<dbReference type="PANTHER" id="PTHR38340:SF1">
    <property type="entry name" value="S-LAYER PROTEIN"/>
    <property type="match status" value="1"/>
</dbReference>
<proteinExistence type="predicted"/>
<dbReference type="InterPro" id="IPR050557">
    <property type="entry name" value="RTX_toxin/Mannuronan_C5-epim"/>
</dbReference>
<dbReference type="PROSITE" id="PS00330">
    <property type="entry name" value="HEMOLYSIN_CALCIUM"/>
    <property type="match status" value="1"/>
</dbReference>
<dbReference type="PRINTS" id="PR00313">
    <property type="entry name" value="CABNDNGRPT"/>
</dbReference>
<dbReference type="SUPFAM" id="SSF51120">
    <property type="entry name" value="beta-Roll"/>
    <property type="match status" value="2"/>
</dbReference>
<comment type="caution">
    <text evidence="3">The sequence shown here is derived from an EMBL/GenBank/DDBJ whole genome shotgun (WGS) entry which is preliminary data.</text>
</comment>
<dbReference type="PROSITE" id="PS51257">
    <property type="entry name" value="PROKAR_LIPOPROTEIN"/>
    <property type="match status" value="1"/>
</dbReference>
<reference evidence="3" key="2">
    <citation type="journal article" date="2018" name="ISME J.">
        <title>A dynamic microbial community with high functional redundancy inhabits the cold, oxic subseafloor aquifer.</title>
        <authorList>
            <person name="Tully B.J."/>
            <person name="Wheat C.G."/>
            <person name="Glazer B.T."/>
            <person name="Huber J.A."/>
        </authorList>
    </citation>
    <scope>NUCLEOTIDE SEQUENCE</scope>
    <source>
        <strain evidence="3">NORP83</strain>
    </source>
</reference>
<dbReference type="InterPro" id="IPR001343">
    <property type="entry name" value="Hemolysn_Ca-bd"/>
</dbReference>
<dbReference type="EMBL" id="NVUS01000014">
    <property type="protein sequence ID" value="PCI99834.1"/>
    <property type="molecule type" value="Genomic_DNA"/>
</dbReference>
<sequence>MNLLTRKKFKNTVKFSTATSLTVLLTACNIFTPEPSKTHIGTDGDDVMTGTNGLDTFKSSPGADRIDGLYEGLFFEKPDVVDYSGSNAGVTVYLNGSAGKGGHAEGDVLLNIHDLIGSDFNDVLEGNDKNNKLDGGAGDDILRGGGAQDILIGGAGADVLDGGSGVDIADYSTSTAAVTVNLTANSGIGGDAQGDTFASVEYITGSNYDDVLTGDAADNLIVGGKGADKIDGAAGDDSVSYKASNSKVIVDLALKTGVGGDAQGDVLYSIENVYGSQYNDIINGDVAANYISGENGDDIISGEGGNDTLTGDAGDDILNGNDGNDSLNGGTGNNQLNGGAGFDVADITQSSDAALGFSIQKFSNKIVVISSIATDSIHSVEQLAMGTKTIDIKNIYSDLSLADQLQFNGEADFLSWLGNGYNYEGL</sequence>
<name>A0A2A4YYM0_9PROT</name>
<reference key="1">
    <citation type="submission" date="2017-08" db="EMBL/GenBank/DDBJ databases">
        <title>A dynamic microbial community with high functional redundancy inhabits the cold, oxic subseafloor aquifer.</title>
        <authorList>
            <person name="Tully B.J."/>
            <person name="Wheat C.G."/>
            <person name="Glazer B.T."/>
            <person name="Huber J.A."/>
        </authorList>
    </citation>
    <scope>NUCLEOTIDE SEQUENCE [LARGE SCALE GENOMIC DNA]</scope>
</reference>
<protein>
    <recommendedName>
        <fullName evidence="4">Calcium-binding protein</fullName>
    </recommendedName>
</protein>
<evidence type="ECO:0008006" key="4">
    <source>
        <dbReference type="Google" id="ProtNLM"/>
    </source>
</evidence>
<dbReference type="PANTHER" id="PTHR38340">
    <property type="entry name" value="S-LAYER PROTEIN"/>
    <property type="match status" value="1"/>
</dbReference>
<evidence type="ECO:0000256" key="2">
    <source>
        <dbReference type="ARBA" id="ARBA00022525"/>
    </source>
</evidence>
<organism evidence="3">
    <name type="scientific">OCS116 cluster bacterium</name>
    <dbReference type="NCBI Taxonomy" id="2030921"/>
    <lineage>
        <taxon>Bacteria</taxon>
        <taxon>Pseudomonadati</taxon>
        <taxon>Pseudomonadota</taxon>
        <taxon>Alphaproteobacteria</taxon>
        <taxon>OCS116 cluster</taxon>
    </lineage>
</organism>
<dbReference type="GO" id="GO:0005509">
    <property type="term" value="F:calcium ion binding"/>
    <property type="evidence" value="ECO:0007669"/>
    <property type="project" value="InterPro"/>
</dbReference>
<accession>A0A2A4YYM0</accession>
<dbReference type="InterPro" id="IPR018511">
    <property type="entry name" value="Hemolysin-typ_Ca-bd_CS"/>
</dbReference>
<dbReference type="Gene3D" id="2.150.10.10">
    <property type="entry name" value="Serralysin-like metalloprotease, C-terminal"/>
    <property type="match status" value="3"/>
</dbReference>
<comment type="subcellular location">
    <subcellularLocation>
        <location evidence="1">Secreted</location>
    </subcellularLocation>
</comment>
<evidence type="ECO:0000256" key="1">
    <source>
        <dbReference type="ARBA" id="ARBA00004613"/>
    </source>
</evidence>
<keyword evidence="2" id="KW-0964">Secreted</keyword>
<dbReference type="GO" id="GO:0005576">
    <property type="term" value="C:extracellular region"/>
    <property type="evidence" value="ECO:0007669"/>
    <property type="project" value="UniProtKB-SubCell"/>
</dbReference>
<dbReference type="InterPro" id="IPR011049">
    <property type="entry name" value="Serralysin-like_metalloprot_C"/>
</dbReference>
<dbReference type="Pfam" id="PF00353">
    <property type="entry name" value="HemolysinCabind"/>
    <property type="match status" value="5"/>
</dbReference>
<gene>
    <name evidence="3" type="ORF">COB13_11350</name>
</gene>
<evidence type="ECO:0000313" key="3">
    <source>
        <dbReference type="EMBL" id="PCI99834.1"/>
    </source>
</evidence>
<dbReference type="AlphaFoldDB" id="A0A2A4YYM0"/>